<evidence type="ECO:0008006" key="3">
    <source>
        <dbReference type="Google" id="ProtNLM"/>
    </source>
</evidence>
<protein>
    <recommendedName>
        <fullName evidence="3">RNA-directed DNA polymerase, eukaryota, reverse transcriptase zinc-binding domain protein</fullName>
    </recommendedName>
</protein>
<accession>A0A699K2M1</accession>
<evidence type="ECO:0000313" key="2">
    <source>
        <dbReference type="EMBL" id="GFA71298.1"/>
    </source>
</evidence>
<dbReference type="PANTHER" id="PTHR33710">
    <property type="entry name" value="BNAC02G09200D PROTEIN"/>
    <property type="match status" value="1"/>
</dbReference>
<feature type="region of interest" description="Disordered" evidence="1">
    <location>
        <begin position="44"/>
        <end position="73"/>
    </location>
</feature>
<gene>
    <name evidence="2" type="ORF">Tci_643270</name>
</gene>
<comment type="caution">
    <text evidence="2">The sequence shown here is derived from an EMBL/GenBank/DDBJ whole genome shotgun (WGS) entry which is preliminary data.</text>
</comment>
<evidence type="ECO:0000256" key="1">
    <source>
        <dbReference type="SAM" id="MobiDB-lite"/>
    </source>
</evidence>
<reference evidence="2" key="1">
    <citation type="journal article" date="2019" name="Sci. Rep.">
        <title>Draft genome of Tanacetum cinerariifolium, the natural source of mosquito coil.</title>
        <authorList>
            <person name="Yamashiro T."/>
            <person name="Shiraishi A."/>
            <person name="Satake H."/>
            <person name="Nakayama K."/>
        </authorList>
    </citation>
    <scope>NUCLEOTIDE SEQUENCE</scope>
</reference>
<dbReference type="PANTHER" id="PTHR33710:SF71">
    <property type="entry name" value="ENDONUCLEASE_EXONUCLEASE_PHOSPHATASE DOMAIN-CONTAINING PROTEIN"/>
    <property type="match status" value="1"/>
</dbReference>
<sequence>MEIEIQYMDKEKNIKGSKKVKVKYDWKPLVCTHCKVFRHESKQCNKGSNADIGKSNDDDYNHSKERNNVEGNCKENQHMNDGFVMQNRRIMYNKDLSKKGNPSMLEVLLIISERYHYKCFYTFVYAANDGIGRRSGDSVMTTDMMEFHDCINKIEVDDLCKTGLHFTWTKNLQETRASNMTGILKKLDRVMINEDFIKQYPQAHAKFLPYVISDHTPDILCIPTSIKKKVKPLRFSNFLTNKLEFIDIVKENWKLEVPGYFMYQVVMKLKSMKSPLNKLSWSKGNLFKRVETLRGQLQEVQTKINQVLEFNNLVNY</sequence>
<proteinExistence type="predicted"/>
<feature type="compositionally biased region" description="Basic and acidic residues" evidence="1">
    <location>
        <begin position="54"/>
        <end position="73"/>
    </location>
</feature>
<organism evidence="2">
    <name type="scientific">Tanacetum cinerariifolium</name>
    <name type="common">Dalmatian daisy</name>
    <name type="synonym">Chrysanthemum cinerariifolium</name>
    <dbReference type="NCBI Taxonomy" id="118510"/>
    <lineage>
        <taxon>Eukaryota</taxon>
        <taxon>Viridiplantae</taxon>
        <taxon>Streptophyta</taxon>
        <taxon>Embryophyta</taxon>
        <taxon>Tracheophyta</taxon>
        <taxon>Spermatophyta</taxon>
        <taxon>Magnoliopsida</taxon>
        <taxon>eudicotyledons</taxon>
        <taxon>Gunneridae</taxon>
        <taxon>Pentapetalae</taxon>
        <taxon>asterids</taxon>
        <taxon>campanulids</taxon>
        <taxon>Asterales</taxon>
        <taxon>Asteraceae</taxon>
        <taxon>Asteroideae</taxon>
        <taxon>Anthemideae</taxon>
        <taxon>Anthemidinae</taxon>
        <taxon>Tanacetum</taxon>
    </lineage>
</organism>
<dbReference type="AlphaFoldDB" id="A0A699K2M1"/>
<dbReference type="EMBL" id="BKCJ010473747">
    <property type="protein sequence ID" value="GFA71298.1"/>
    <property type="molecule type" value="Genomic_DNA"/>
</dbReference>
<name>A0A699K2M1_TANCI</name>